<organism evidence="1">
    <name type="scientific">uncultured Caudovirales phage</name>
    <dbReference type="NCBI Taxonomy" id="2100421"/>
    <lineage>
        <taxon>Viruses</taxon>
        <taxon>Duplodnaviria</taxon>
        <taxon>Heunggongvirae</taxon>
        <taxon>Uroviricota</taxon>
        <taxon>Caudoviricetes</taxon>
        <taxon>Peduoviridae</taxon>
        <taxon>Maltschvirus</taxon>
        <taxon>Maltschvirus maltsch</taxon>
    </lineage>
</organism>
<protein>
    <recommendedName>
        <fullName evidence="2">BppU N-terminal domain-containing protein</fullName>
    </recommendedName>
</protein>
<evidence type="ECO:0000313" key="1">
    <source>
        <dbReference type="EMBL" id="CAB4121551.1"/>
    </source>
</evidence>
<reference evidence="1" key="1">
    <citation type="submission" date="2020-04" db="EMBL/GenBank/DDBJ databases">
        <authorList>
            <person name="Chiriac C."/>
            <person name="Salcher M."/>
            <person name="Ghai R."/>
            <person name="Kavagutti S V."/>
        </authorList>
    </citation>
    <scope>NUCLEOTIDE SEQUENCE</scope>
</reference>
<sequence>MNTLTSFKRGDTFSLACTWKQGGVATSITGLTIAAQIRNTYGMTLVDTLTVVPGNQSTTPGSFTLVPSVADTNSWPLGSLICDLQVTNGSNIRSSDSFLIPVIEDVTK</sequence>
<evidence type="ECO:0008006" key="2">
    <source>
        <dbReference type="Google" id="ProtNLM"/>
    </source>
</evidence>
<accession>A0A6J5KJ00</accession>
<name>A0A6J5KJ00_9CAUD</name>
<proteinExistence type="predicted"/>
<dbReference type="EMBL" id="LR796151">
    <property type="protein sequence ID" value="CAB4121551.1"/>
    <property type="molecule type" value="Genomic_DNA"/>
</dbReference>
<gene>
    <name evidence="1" type="ORF">UFOVP14_29</name>
</gene>